<organism evidence="2 3">
    <name type="scientific">Microbacterium testaceum</name>
    <name type="common">Aureobacterium testaceum</name>
    <name type="synonym">Brevibacterium testaceum</name>
    <dbReference type="NCBI Taxonomy" id="2033"/>
    <lineage>
        <taxon>Bacteria</taxon>
        <taxon>Bacillati</taxon>
        <taxon>Actinomycetota</taxon>
        <taxon>Actinomycetes</taxon>
        <taxon>Micrococcales</taxon>
        <taxon>Microbacteriaceae</taxon>
        <taxon>Microbacterium</taxon>
    </lineage>
</organism>
<comment type="caution">
    <text evidence="2">The sequence shown here is derived from an EMBL/GenBank/DDBJ whole genome shotgun (WGS) entry which is preliminary data.</text>
</comment>
<reference evidence="2 3" key="1">
    <citation type="journal article" date="2016" name="Front. Microbiol.">
        <title>Genomic Resource of Rice Seed Associated Bacteria.</title>
        <authorList>
            <person name="Midha S."/>
            <person name="Bansal K."/>
            <person name="Sharma S."/>
            <person name="Kumar N."/>
            <person name="Patil P.P."/>
            <person name="Chaudhry V."/>
            <person name="Patil P.B."/>
        </authorList>
    </citation>
    <scope>NUCLEOTIDE SEQUENCE [LARGE SCALE GENOMIC DNA]</scope>
    <source>
        <strain evidence="2 3">RSA3</strain>
    </source>
</reference>
<evidence type="ECO:0000256" key="1">
    <source>
        <dbReference type="SAM" id="Phobius"/>
    </source>
</evidence>
<evidence type="ECO:0000313" key="2">
    <source>
        <dbReference type="EMBL" id="KTS07716.1"/>
    </source>
</evidence>
<feature type="transmembrane region" description="Helical" evidence="1">
    <location>
        <begin position="7"/>
        <end position="27"/>
    </location>
</feature>
<dbReference type="PATRIC" id="fig|2033.4.peg.181"/>
<protein>
    <submittedName>
        <fullName evidence="2">Flagellar biosynthesis protein FlhA</fullName>
    </submittedName>
</protein>
<keyword evidence="2" id="KW-0966">Cell projection</keyword>
<keyword evidence="1" id="KW-0472">Membrane</keyword>
<keyword evidence="2" id="KW-0969">Cilium</keyword>
<keyword evidence="1" id="KW-0812">Transmembrane</keyword>
<evidence type="ECO:0000313" key="3">
    <source>
        <dbReference type="Proteomes" id="UP000072189"/>
    </source>
</evidence>
<sequence>MRKSTLWTILGVVAAVIIAWIIVNVVFSLITFVFRVAAVAVVAVIVFFVLRAVFARRDVD</sequence>
<name>A0A147F398_MICTE</name>
<accession>A0A147F398</accession>
<dbReference type="RefSeq" id="WP_058597939.1">
    <property type="nucleotide sequence ID" value="NZ_JBFBMN010000001.1"/>
</dbReference>
<feature type="transmembrane region" description="Helical" evidence="1">
    <location>
        <begin position="33"/>
        <end position="54"/>
    </location>
</feature>
<proteinExistence type="predicted"/>
<dbReference type="EMBL" id="LDRV01000114">
    <property type="protein sequence ID" value="KTS07716.1"/>
    <property type="molecule type" value="Genomic_DNA"/>
</dbReference>
<keyword evidence="2" id="KW-0282">Flagellum</keyword>
<dbReference type="AlphaFoldDB" id="A0A147F398"/>
<gene>
    <name evidence="2" type="ORF">RSA3_16330</name>
</gene>
<keyword evidence="1" id="KW-1133">Transmembrane helix</keyword>
<dbReference type="Proteomes" id="UP000072189">
    <property type="component" value="Unassembled WGS sequence"/>
</dbReference>